<evidence type="ECO:0000256" key="2">
    <source>
        <dbReference type="ARBA" id="ARBA00022801"/>
    </source>
</evidence>
<feature type="domain" description="Carboxyltransferase" evidence="4">
    <location>
        <begin position="3"/>
        <end position="160"/>
    </location>
</feature>
<reference evidence="5 6" key="1">
    <citation type="submission" date="2016-10" db="EMBL/GenBank/DDBJ databases">
        <title>Draft genome sequence of Methylobacterium extorquens CP3, a seed endophyte of Crotalaria pumila with plant growth-promoting and metal tolerance properties.</title>
        <authorList>
            <person name="Sanchez-Lopez A.S."/>
            <person name="Van Hamme J.D."/>
            <person name="Thijs S."/>
            <person name="Mcammond B.M."/>
            <person name="Stevens V."/>
            <person name="Gonzalez-Chavez M.D.C."/>
            <person name="Vangronsveld J."/>
        </authorList>
    </citation>
    <scope>NUCLEOTIDE SEQUENCE [LARGE SCALE GENOMIC DNA]</scope>
    <source>
        <strain evidence="5 6">CP3</strain>
    </source>
</reference>
<keyword evidence="3" id="KW-0067">ATP-binding</keyword>
<evidence type="ECO:0000256" key="3">
    <source>
        <dbReference type="ARBA" id="ARBA00022840"/>
    </source>
</evidence>
<proteinExistence type="predicted"/>
<sequence>MLHLGDAPEVAAAPPEPAPLTQDWEIGVVYGPHGAPDFFQEADIADLFSASYEVHFNSARTGVRLIGPTPRWARTDGGEAGLHPSNLHDNAYAVGAIDFTGDMPILLGPDGPSLGGFVCPAVIARDELWKMGQLRPGDRVRFRPVARPEDAALTQTLPPSAGGG</sequence>
<dbReference type="InterPro" id="IPR003778">
    <property type="entry name" value="CT_A_B"/>
</dbReference>
<dbReference type="PANTHER" id="PTHR43309:SF3">
    <property type="entry name" value="5-OXOPROLINASE SUBUNIT C"/>
    <property type="match status" value="1"/>
</dbReference>
<dbReference type="GO" id="GO:0016787">
    <property type="term" value="F:hydrolase activity"/>
    <property type="evidence" value="ECO:0007669"/>
    <property type="project" value="UniProtKB-KW"/>
</dbReference>
<evidence type="ECO:0000313" key="6">
    <source>
        <dbReference type="Proteomes" id="UP000180215"/>
    </source>
</evidence>
<dbReference type="Gene3D" id="2.40.100.10">
    <property type="entry name" value="Cyclophilin-like"/>
    <property type="match status" value="1"/>
</dbReference>
<name>A0A1S1P291_METEX</name>
<dbReference type="Pfam" id="PF02626">
    <property type="entry name" value="CT_A_B"/>
    <property type="match status" value="1"/>
</dbReference>
<keyword evidence="1" id="KW-0547">Nucleotide-binding</keyword>
<organism evidence="5 6">
    <name type="scientific">Methylorubrum extorquens</name>
    <name type="common">Methylobacterium dichloromethanicum</name>
    <name type="synonym">Methylobacterium extorquens</name>
    <dbReference type="NCBI Taxonomy" id="408"/>
    <lineage>
        <taxon>Bacteria</taxon>
        <taxon>Pseudomonadati</taxon>
        <taxon>Pseudomonadota</taxon>
        <taxon>Alphaproteobacteria</taxon>
        <taxon>Hyphomicrobiales</taxon>
        <taxon>Methylobacteriaceae</taxon>
        <taxon>Methylorubrum</taxon>
    </lineage>
</organism>
<dbReference type="InterPro" id="IPR029000">
    <property type="entry name" value="Cyclophilin-like_dom_sf"/>
</dbReference>
<dbReference type="Proteomes" id="UP000180215">
    <property type="component" value="Unassembled WGS sequence"/>
</dbReference>
<accession>A0A1S1P291</accession>
<evidence type="ECO:0000313" key="5">
    <source>
        <dbReference type="EMBL" id="OHV14702.1"/>
    </source>
</evidence>
<protein>
    <recommendedName>
        <fullName evidence="4">Carboxyltransferase domain-containing protein</fullName>
    </recommendedName>
</protein>
<gene>
    <name evidence="5" type="ORF">BK022_24510</name>
</gene>
<dbReference type="AlphaFoldDB" id="A0A1S1P291"/>
<dbReference type="GO" id="GO:0005524">
    <property type="term" value="F:ATP binding"/>
    <property type="evidence" value="ECO:0007669"/>
    <property type="project" value="UniProtKB-KW"/>
</dbReference>
<evidence type="ECO:0000259" key="4">
    <source>
        <dbReference type="SMART" id="SM00797"/>
    </source>
</evidence>
<dbReference type="SMART" id="SM00797">
    <property type="entry name" value="AHS2"/>
    <property type="match status" value="1"/>
</dbReference>
<dbReference type="SUPFAM" id="SSF50891">
    <property type="entry name" value="Cyclophilin-like"/>
    <property type="match status" value="1"/>
</dbReference>
<dbReference type="InterPro" id="IPR052708">
    <property type="entry name" value="PxpC"/>
</dbReference>
<evidence type="ECO:0000256" key="1">
    <source>
        <dbReference type="ARBA" id="ARBA00022741"/>
    </source>
</evidence>
<dbReference type="EMBL" id="MNAO01000468">
    <property type="protein sequence ID" value="OHV14702.1"/>
    <property type="molecule type" value="Genomic_DNA"/>
</dbReference>
<dbReference type="PANTHER" id="PTHR43309">
    <property type="entry name" value="5-OXOPROLINASE SUBUNIT C"/>
    <property type="match status" value="1"/>
</dbReference>
<comment type="caution">
    <text evidence="5">The sequence shown here is derived from an EMBL/GenBank/DDBJ whole genome shotgun (WGS) entry which is preliminary data.</text>
</comment>
<keyword evidence="2" id="KW-0378">Hydrolase</keyword>